<dbReference type="PANTHER" id="PTHR14739">
    <property type="entry name" value="MICROTUBULE-ASSOCIATED PROTEIN 9"/>
    <property type="match status" value="1"/>
</dbReference>
<evidence type="ECO:0000256" key="1">
    <source>
        <dbReference type="SAM" id="MobiDB-lite"/>
    </source>
</evidence>
<dbReference type="AlphaFoldDB" id="A0A1S0U0N5"/>
<feature type="region of interest" description="Disordered" evidence="1">
    <location>
        <begin position="40"/>
        <end position="231"/>
    </location>
</feature>
<dbReference type="InParanoid" id="A0A1S0U0N5"/>
<dbReference type="GO" id="GO:1902412">
    <property type="term" value="P:regulation of mitotic cytokinesis"/>
    <property type="evidence" value="ECO:0007669"/>
    <property type="project" value="TreeGrafter"/>
</dbReference>
<feature type="compositionally biased region" description="Basic and acidic residues" evidence="1">
    <location>
        <begin position="221"/>
        <end position="231"/>
    </location>
</feature>
<dbReference type="EMBL" id="JH712412">
    <property type="protein sequence ID" value="EFO23259.2"/>
    <property type="molecule type" value="Genomic_DNA"/>
</dbReference>
<dbReference type="GO" id="GO:0000235">
    <property type="term" value="C:astral microtubule"/>
    <property type="evidence" value="ECO:0007669"/>
    <property type="project" value="TreeGrafter"/>
</dbReference>
<feature type="compositionally biased region" description="Basic and acidic residues" evidence="1">
    <location>
        <begin position="310"/>
        <end position="327"/>
    </location>
</feature>
<dbReference type="GO" id="GO:0090307">
    <property type="term" value="P:mitotic spindle assembly"/>
    <property type="evidence" value="ECO:0007669"/>
    <property type="project" value="TreeGrafter"/>
</dbReference>
<accession>A0A1S0U0N5</accession>
<dbReference type="CTD" id="9942634"/>
<dbReference type="OMA" id="NAWYEEN"/>
<gene>
    <name evidence="2" type="ORF">LOAG_05229</name>
</gene>
<proteinExistence type="predicted"/>
<feature type="region of interest" description="Disordered" evidence="1">
    <location>
        <begin position="260"/>
        <end position="327"/>
    </location>
</feature>
<feature type="compositionally biased region" description="Basic and acidic residues" evidence="1">
    <location>
        <begin position="195"/>
        <end position="211"/>
    </location>
</feature>
<feature type="compositionally biased region" description="Basic and acidic residues" evidence="1">
    <location>
        <begin position="260"/>
        <end position="302"/>
    </location>
</feature>
<dbReference type="GO" id="GO:0000281">
    <property type="term" value="P:mitotic cytokinesis"/>
    <property type="evidence" value="ECO:0007669"/>
    <property type="project" value="InterPro"/>
</dbReference>
<organism evidence="2">
    <name type="scientific">Loa loa</name>
    <name type="common">Eye worm</name>
    <name type="synonym">Filaria loa</name>
    <dbReference type="NCBI Taxonomy" id="7209"/>
    <lineage>
        <taxon>Eukaryota</taxon>
        <taxon>Metazoa</taxon>
        <taxon>Ecdysozoa</taxon>
        <taxon>Nematoda</taxon>
        <taxon>Chromadorea</taxon>
        <taxon>Rhabditida</taxon>
        <taxon>Spirurina</taxon>
        <taxon>Spiruromorpha</taxon>
        <taxon>Filarioidea</taxon>
        <taxon>Onchocercidae</taxon>
        <taxon>Loa</taxon>
    </lineage>
</organism>
<dbReference type="GO" id="GO:0008017">
    <property type="term" value="F:microtubule binding"/>
    <property type="evidence" value="ECO:0007669"/>
    <property type="project" value="TreeGrafter"/>
</dbReference>
<name>A0A1S0U0N5_LOALO</name>
<dbReference type="RefSeq" id="XP_020302911.1">
    <property type="nucleotide sequence ID" value="XM_020446792.1"/>
</dbReference>
<evidence type="ECO:0000313" key="2">
    <source>
        <dbReference type="EMBL" id="EFO23259.2"/>
    </source>
</evidence>
<protein>
    <submittedName>
        <fullName evidence="2">Uncharacterized protein</fullName>
    </submittedName>
</protein>
<dbReference type="PANTHER" id="PTHR14739:SF9">
    <property type="entry name" value="MICROTUBULE-ASSOCIATED PROTEIN 9"/>
    <property type="match status" value="1"/>
</dbReference>
<dbReference type="GeneID" id="9942634"/>
<feature type="compositionally biased region" description="Basic and acidic residues" evidence="1">
    <location>
        <begin position="81"/>
        <end position="97"/>
    </location>
</feature>
<reference evidence="2" key="1">
    <citation type="submission" date="2012-04" db="EMBL/GenBank/DDBJ databases">
        <title>The Genome Sequence of Loa loa.</title>
        <authorList>
            <consortium name="The Broad Institute Genome Sequencing Platform"/>
            <consortium name="Broad Institute Genome Sequencing Center for Infectious Disease"/>
            <person name="Nutman T.B."/>
            <person name="Fink D.L."/>
            <person name="Russ C."/>
            <person name="Young S."/>
            <person name="Zeng Q."/>
            <person name="Gargeya S."/>
            <person name="Alvarado L."/>
            <person name="Berlin A."/>
            <person name="Chapman S.B."/>
            <person name="Chen Z."/>
            <person name="Freedman E."/>
            <person name="Gellesch M."/>
            <person name="Goldberg J."/>
            <person name="Griggs A."/>
            <person name="Gujja S."/>
            <person name="Heilman E.R."/>
            <person name="Heiman D."/>
            <person name="Howarth C."/>
            <person name="Mehta T."/>
            <person name="Neiman D."/>
            <person name="Pearson M."/>
            <person name="Roberts A."/>
            <person name="Saif S."/>
            <person name="Shea T."/>
            <person name="Shenoy N."/>
            <person name="Sisk P."/>
            <person name="Stolte C."/>
            <person name="Sykes S."/>
            <person name="White J."/>
            <person name="Yandava C."/>
            <person name="Haas B."/>
            <person name="Henn M.R."/>
            <person name="Nusbaum C."/>
            <person name="Birren B."/>
        </authorList>
    </citation>
    <scope>NUCLEOTIDE SEQUENCE [LARGE SCALE GENOMIC DNA]</scope>
</reference>
<dbReference type="OrthoDB" id="5877408at2759"/>
<sequence>MKDEEIPRKHSTRYSDALDEMLGIRFKKGNMIQKAERLKQTQLVERPTTRHGRHGQVVTAGATNDSFLLSPGLDFTNTRPPKSDVIVKRWQRQCEEERGSDDEKEEEKEGRSDDGKKEEEEEEEKKSNSDNNDANRTENKSREEIQKLETDNDKPENNTIAIANGQDSDRSITTVRQKNQSSGVASNSSAIKKTKATERQVSKGNLRDTMRMRSTYTISRNKTDSELRKPVEKYSRTIALSESPSEKAAYEKWFREKLRQEREKRRKQKEKEEDERKAREERRKEAERNYEIWKQQSDEAMRERRRTKKEKAEALAKEKMEEMKRKKEEATQMFQAWKNDRLQKFAKERKQCVQNKENDELKKKHEMEIRNNEAQKAFNTCLRYEKNKIRNAEARRKLLKSRRTEEIQSRNTKEYKEALSREAYDVWLQIKESERHFNESLQGRIMKFDEMSRRSHLVPWVPPSNIIPRQFIPTGTRRHQSVKRSIRSNQTYKKFPSAIHRSKSALR</sequence>
<dbReference type="InterPro" id="IPR026106">
    <property type="entry name" value="MAP9"/>
</dbReference>
<feature type="compositionally biased region" description="Basic and acidic residues" evidence="1">
    <location>
        <begin position="107"/>
        <end position="156"/>
    </location>
</feature>
<feature type="compositionally biased region" description="Polar residues" evidence="1">
    <location>
        <begin position="171"/>
        <end position="191"/>
    </location>
</feature>